<gene>
    <name evidence="8" type="ORF">OW255_14640</name>
</gene>
<comment type="cofactor">
    <cofactor evidence="1">
        <name>[4Fe-4S] cluster</name>
        <dbReference type="ChEBI" id="CHEBI:49883"/>
    </cofactor>
</comment>
<dbReference type="SFLD" id="SFLDG01384">
    <property type="entry name" value="thioether_bond_formation_requi"/>
    <property type="match status" value="1"/>
</dbReference>
<dbReference type="PROSITE" id="PS51918">
    <property type="entry name" value="RADICAL_SAM"/>
    <property type="match status" value="1"/>
</dbReference>
<dbReference type="SFLD" id="SFLDG01067">
    <property type="entry name" value="SPASM/twitch_domain_containing"/>
    <property type="match status" value="1"/>
</dbReference>
<evidence type="ECO:0000256" key="1">
    <source>
        <dbReference type="ARBA" id="ARBA00001966"/>
    </source>
</evidence>
<dbReference type="SFLD" id="SFLDS00029">
    <property type="entry name" value="Radical_SAM"/>
    <property type="match status" value="1"/>
</dbReference>
<dbReference type="EMBL" id="CP113524">
    <property type="protein sequence ID" value="WAJ22798.1"/>
    <property type="molecule type" value="Genomic_DNA"/>
</dbReference>
<keyword evidence="3" id="KW-0949">S-adenosyl-L-methionine</keyword>
<dbReference type="InterPro" id="IPR058240">
    <property type="entry name" value="rSAM_sf"/>
</dbReference>
<dbReference type="InterPro" id="IPR007197">
    <property type="entry name" value="rSAM"/>
</dbReference>
<sequence length="485" mass="56537">MNEQIKPMYQLFQISNQDFFMFDTYANKIKRISKNCFEYLYKFSKETTNFFEKAESVDDIEFKEFYKESLKQGLFKKFSIEKLQHPMTELLEDVLDANIESINLQVTQNCNLRCDYCPYTGNYYNNRKHSNKRMSFELAKKGIDFLYNHSMNCDVVNVAFYGGEPLLEFELIKRCVKYAREKFISKKVVFNLTTNGVLLTDEIMKFFSDNEILLTISLDGPKNIHDKSRVTANGTGSFELIYEKLCYFKEKYLEYFNQNVSFNSVSAQDDGVIDIDLFFTEDPLFEFSKVNTTFYSTNYLSDEKAFDKQADKFRQHMEFEKYKCFLHKMKRVKALPTRIQLNSFNEVIRTAKQLQDFTGIPKVFHPSGPCVPGRKKLFMNIDGNFYPCERIDETSPCSVIGNIEEGLSLDQCKKLLNVGKITEEKCKSCWAIAHCKLCFVQADNGGELCAKNRLDHCGNLQDTIIDTFKNICVLAKSGYHFEEDI</sequence>
<dbReference type="Pfam" id="PF04055">
    <property type="entry name" value="Radical_SAM"/>
    <property type="match status" value="1"/>
</dbReference>
<evidence type="ECO:0000256" key="2">
    <source>
        <dbReference type="ARBA" id="ARBA00022485"/>
    </source>
</evidence>
<evidence type="ECO:0000256" key="3">
    <source>
        <dbReference type="ARBA" id="ARBA00022691"/>
    </source>
</evidence>
<dbReference type="InterPro" id="IPR023867">
    <property type="entry name" value="Sulphatase_maturase_rSAM"/>
</dbReference>
<dbReference type="InterPro" id="IPR000385">
    <property type="entry name" value="MoaA_NifB_PqqE_Fe-S-bd_CS"/>
</dbReference>
<dbReference type="PANTHER" id="PTHR43273">
    <property type="entry name" value="ANAEROBIC SULFATASE-MATURATING ENZYME HOMOLOG ASLB-RELATED"/>
    <property type="match status" value="1"/>
</dbReference>
<feature type="domain" description="Radical SAM core" evidence="7">
    <location>
        <begin position="94"/>
        <end position="326"/>
    </location>
</feature>
<dbReference type="PANTHER" id="PTHR43273:SF8">
    <property type="entry name" value="RADICAL SAM DOMAIN PROTEIN"/>
    <property type="match status" value="1"/>
</dbReference>
<dbReference type="Proteomes" id="UP001163115">
    <property type="component" value="Chromosome"/>
</dbReference>
<dbReference type="CDD" id="cd01335">
    <property type="entry name" value="Radical_SAM"/>
    <property type="match status" value="1"/>
</dbReference>
<keyword evidence="4" id="KW-0479">Metal-binding</keyword>
<evidence type="ECO:0000256" key="6">
    <source>
        <dbReference type="ARBA" id="ARBA00023014"/>
    </source>
</evidence>
<accession>A0ABY7AB77</accession>
<dbReference type="SUPFAM" id="SSF102114">
    <property type="entry name" value="Radical SAM enzymes"/>
    <property type="match status" value="1"/>
</dbReference>
<evidence type="ECO:0000313" key="9">
    <source>
        <dbReference type="Proteomes" id="UP001163115"/>
    </source>
</evidence>
<protein>
    <submittedName>
        <fullName evidence="8">Radical SAM protein</fullName>
    </submittedName>
</protein>
<dbReference type="PROSITE" id="PS01305">
    <property type="entry name" value="MOAA_NIFB_PQQE"/>
    <property type="match status" value="1"/>
</dbReference>
<dbReference type="InterPro" id="IPR013785">
    <property type="entry name" value="Aldolase_TIM"/>
</dbReference>
<keyword evidence="9" id="KW-1185">Reference proteome</keyword>
<proteinExistence type="predicted"/>
<keyword evidence="6" id="KW-0411">Iron-sulfur</keyword>
<keyword evidence="5" id="KW-0408">Iron</keyword>
<dbReference type="RefSeq" id="WP_268114478.1">
    <property type="nucleotide sequence ID" value="NZ_CP113524.1"/>
</dbReference>
<reference evidence="8" key="1">
    <citation type="submission" date="2022-11" db="EMBL/GenBank/DDBJ databases">
        <title>Lacrimispora xylanolytica sy1, complete genome.</title>
        <authorList>
            <person name="Choi S."/>
        </authorList>
    </citation>
    <scope>NUCLEOTIDE SEQUENCE</scope>
    <source>
        <strain evidence="8">Sy1</strain>
    </source>
</reference>
<keyword evidence="2" id="KW-0004">4Fe-4S</keyword>
<evidence type="ECO:0000256" key="5">
    <source>
        <dbReference type="ARBA" id="ARBA00023004"/>
    </source>
</evidence>
<evidence type="ECO:0000259" key="7">
    <source>
        <dbReference type="PROSITE" id="PS51918"/>
    </source>
</evidence>
<organism evidence="8 9">
    <name type="scientific">Lacrimispora xylanolytica</name>
    <dbReference type="NCBI Taxonomy" id="29375"/>
    <lineage>
        <taxon>Bacteria</taxon>
        <taxon>Bacillati</taxon>
        <taxon>Bacillota</taxon>
        <taxon>Clostridia</taxon>
        <taxon>Lachnospirales</taxon>
        <taxon>Lachnospiraceae</taxon>
        <taxon>Lacrimispora</taxon>
    </lineage>
</organism>
<name>A0ABY7AB77_9FIRM</name>
<dbReference type="SFLD" id="SFLDG01386">
    <property type="entry name" value="main_SPASM_domain-containing"/>
    <property type="match status" value="1"/>
</dbReference>
<evidence type="ECO:0000313" key="8">
    <source>
        <dbReference type="EMBL" id="WAJ22798.1"/>
    </source>
</evidence>
<evidence type="ECO:0000256" key="4">
    <source>
        <dbReference type="ARBA" id="ARBA00022723"/>
    </source>
</evidence>
<dbReference type="Gene3D" id="3.20.20.70">
    <property type="entry name" value="Aldolase class I"/>
    <property type="match status" value="1"/>
</dbReference>